<dbReference type="Proteomes" id="UP000239706">
    <property type="component" value="Unassembled WGS sequence"/>
</dbReference>
<dbReference type="Gene3D" id="6.10.10.80">
    <property type="entry name" value="Small, acid-soluble spore protein, alpha/beta type-like"/>
    <property type="match status" value="1"/>
</dbReference>
<dbReference type="EMBL" id="PVXO01000041">
    <property type="protein sequence ID" value="PRR78633.1"/>
    <property type="molecule type" value="Genomic_DNA"/>
</dbReference>
<dbReference type="GO" id="GO:0006265">
    <property type="term" value="P:DNA topological change"/>
    <property type="evidence" value="ECO:0007669"/>
    <property type="project" value="InterPro"/>
</dbReference>
<evidence type="ECO:0000313" key="2">
    <source>
        <dbReference type="EMBL" id="PRR78633.1"/>
    </source>
</evidence>
<proteinExistence type="predicted"/>
<dbReference type="InterPro" id="IPR038300">
    <property type="entry name" value="SASP_sf_alpha/beta"/>
</dbReference>
<dbReference type="GO" id="GO:0003690">
    <property type="term" value="F:double-stranded DNA binding"/>
    <property type="evidence" value="ECO:0007669"/>
    <property type="project" value="InterPro"/>
</dbReference>
<comment type="function">
    <text evidence="1">SASP are bound to spore DNA. They are double-stranded DNA-binding proteins that cause DNA to change to an a-like conformation. They protect the DNA backbone from chemical and enzymatic cleavage and are thus involved in dormant spore's high resistance to UV light.</text>
</comment>
<evidence type="ECO:0000313" key="3">
    <source>
        <dbReference type="Proteomes" id="UP000239706"/>
    </source>
</evidence>
<dbReference type="InterPro" id="IPR001448">
    <property type="entry name" value="SASP_alpha/beta-type"/>
</dbReference>
<reference evidence="2 3" key="1">
    <citation type="submission" date="2018-03" db="EMBL/GenBank/DDBJ databases">
        <title>Genome sequence of Clostridium liquoris DSM 100320.</title>
        <authorList>
            <person name="Poehlein A."/>
            <person name="Daniel R."/>
        </authorList>
    </citation>
    <scope>NUCLEOTIDE SEQUENCE [LARGE SCALE GENOMIC DNA]</scope>
    <source>
        <strain evidence="2 3">DSM 100320</strain>
    </source>
</reference>
<gene>
    <name evidence="2" type="ORF">CLLI_15020</name>
</gene>
<protein>
    <submittedName>
        <fullName evidence="2">Small, acid-soluble spore protein, alpha/beta type</fullName>
    </submittedName>
</protein>
<evidence type="ECO:0000256" key="1">
    <source>
        <dbReference type="ARBA" id="ARBA00003863"/>
    </source>
</evidence>
<keyword evidence="3" id="KW-1185">Reference proteome</keyword>
<dbReference type="RefSeq" id="WP_242975553.1">
    <property type="nucleotide sequence ID" value="NZ_PVXO01000041.1"/>
</dbReference>
<comment type="caution">
    <text evidence="2">The sequence shown here is derived from an EMBL/GenBank/DDBJ whole genome shotgun (WGS) entry which is preliminary data.</text>
</comment>
<dbReference type="Pfam" id="PF00269">
    <property type="entry name" value="SASP"/>
    <property type="match status" value="1"/>
</dbReference>
<dbReference type="AlphaFoldDB" id="A0A2T0B478"/>
<accession>A0A2T0B478</accession>
<sequence length="65" mass="7292">MVMGENNFNKLTISHIDEDISKVKIEAAKDVSAKEKDNGDITSREAGNIVKTMIEALERNMINRD</sequence>
<name>A0A2T0B478_9CLOT</name>
<organism evidence="2 3">
    <name type="scientific">Clostridium liquoris</name>
    <dbReference type="NCBI Taxonomy" id="1289519"/>
    <lineage>
        <taxon>Bacteria</taxon>
        <taxon>Bacillati</taxon>
        <taxon>Bacillota</taxon>
        <taxon>Clostridia</taxon>
        <taxon>Eubacteriales</taxon>
        <taxon>Clostridiaceae</taxon>
        <taxon>Clostridium</taxon>
    </lineage>
</organism>